<reference evidence="1" key="1">
    <citation type="submission" date="2022-01" db="EMBL/GenBank/DDBJ databases">
        <title>Colwellia maritima, isolated from seawater.</title>
        <authorList>
            <person name="Kristyanto S."/>
            <person name="Jung J."/>
            <person name="Jeon C.O."/>
        </authorList>
    </citation>
    <scope>NUCLEOTIDE SEQUENCE</scope>
    <source>
        <strain evidence="1">MSW7</strain>
    </source>
</reference>
<evidence type="ECO:0000313" key="1">
    <source>
        <dbReference type="EMBL" id="MCI2284565.1"/>
    </source>
</evidence>
<dbReference type="EMBL" id="JAKKSL010000002">
    <property type="protein sequence ID" value="MCI2284565.1"/>
    <property type="molecule type" value="Genomic_DNA"/>
</dbReference>
<evidence type="ECO:0008006" key="3">
    <source>
        <dbReference type="Google" id="ProtNLM"/>
    </source>
</evidence>
<dbReference type="Proteomes" id="UP001139646">
    <property type="component" value="Unassembled WGS sequence"/>
</dbReference>
<gene>
    <name evidence="1" type="ORF">L3081_15660</name>
</gene>
<evidence type="ECO:0000313" key="2">
    <source>
        <dbReference type="Proteomes" id="UP001139646"/>
    </source>
</evidence>
<sequence length="503" mass="57416">MSIVVTLQVIGLLKMMWKPGGFTPGINAHNLLNATLNPDFSTVESDSGQLSVNTNFSLFYDEKRAFFLDNSDYFSSDFNLVYTRNIADPDYGIKVTGRADKHSYGIFNTNDTETNILLPGNLDSELVTINRKSSAGALRYRYDFDENLTLGTIATLRSANDYHNYVLGLDARYRLSDSNAIKAQVLSSDTLYSDTLYSNKLNSYQASKDSFTDNAFKLNFTHNSEYWLIELDHQNIGTDFRADLGYMPKADIKIDQAVLKRTFYSEQDSLWQETSVLGQWRIVHNTNNELIERELTTSFAVDGPLQSLIQLDLVHGEKVGLRHDKNSNKIDGNTTSFNENQLILYSSAYLDNRTYVSLDFTIGDKIDYSNNRLGDLIEATGNITVFATDHLEVDFYQTYSKLDAQENNREINVYTANISELRLSYQFDIQSYLKLSLIYNDIKFADSEHVKDLSSQLIYAYKLNPQTVFFLGYSDNSYKDNDLTKLTRAERTFFTKISYAFSP</sequence>
<protein>
    <recommendedName>
        <fullName evidence="3">TIGR03016 family PEP-CTERM system-associated outer membrane protein</fullName>
    </recommendedName>
</protein>
<name>A0ABS9X392_9GAMM</name>
<dbReference type="RefSeq" id="WP_242286995.1">
    <property type="nucleotide sequence ID" value="NZ_JAKKSL010000002.1"/>
</dbReference>
<organism evidence="1 2">
    <name type="scientific">Colwellia maritima</name>
    <dbReference type="NCBI Taxonomy" id="2912588"/>
    <lineage>
        <taxon>Bacteria</taxon>
        <taxon>Pseudomonadati</taxon>
        <taxon>Pseudomonadota</taxon>
        <taxon>Gammaproteobacteria</taxon>
        <taxon>Alteromonadales</taxon>
        <taxon>Colwelliaceae</taxon>
        <taxon>Colwellia</taxon>
    </lineage>
</organism>
<accession>A0ABS9X392</accession>
<comment type="caution">
    <text evidence="1">The sequence shown here is derived from an EMBL/GenBank/DDBJ whole genome shotgun (WGS) entry which is preliminary data.</text>
</comment>
<proteinExistence type="predicted"/>
<keyword evidence="2" id="KW-1185">Reference proteome</keyword>